<proteinExistence type="predicted"/>
<dbReference type="AlphaFoldDB" id="A0A8E0RT93"/>
<feature type="region of interest" description="Disordered" evidence="1">
    <location>
        <begin position="1"/>
        <end position="29"/>
    </location>
</feature>
<accession>A0A8E0RT93</accession>
<name>A0A8E0RT93_9TREM</name>
<feature type="compositionally biased region" description="Low complexity" evidence="1">
    <location>
        <begin position="103"/>
        <end position="126"/>
    </location>
</feature>
<dbReference type="EMBL" id="LUCM01009095">
    <property type="protein sequence ID" value="KAA0187482.1"/>
    <property type="molecule type" value="Genomic_DNA"/>
</dbReference>
<keyword evidence="3" id="KW-1185">Reference proteome</keyword>
<comment type="caution">
    <text evidence="2">The sequence shown here is derived from an EMBL/GenBank/DDBJ whole genome shotgun (WGS) entry which is preliminary data.</text>
</comment>
<reference evidence="2" key="1">
    <citation type="submission" date="2019-05" db="EMBL/GenBank/DDBJ databases">
        <title>Annotation for the trematode Fasciolopsis buski.</title>
        <authorList>
            <person name="Choi Y.-J."/>
        </authorList>
    </citation>
    <scope>NUCLEOTIDE SEQUENCE</scope>
    <source>
        <strain evidence="2">HT</strain>
        <tissue evidence="2">Whole worm</tissue>
    </source>
</reference>
<evidence type="ECO:0000313" key="2">
    <source>
        <dbReference type="EMBL" id="KAA0187482.1"/>
    </source>
</evidence>
<gene>
    <name evidence="2" type="ORF">FBUS_10479</name>
</gene>
<feature type="region of interest" description="Disordered" evidence="1">
    <location>
        <begin position="102"/>
        <end position="135"/>
    </location>
</feature>
<organism evidence="2 3">
    <name type="scientific">Fasciolopsis buskii</name>
    <dbReference type="NCBI Taxonomy" id="27845"/>
    <lineage>
        <taxon>Eukaryota</taxon>
        <taxon>Metazoa</taxon>
        <taxon>Spiralia</taxon>
        <taxon>Lophotrochozoa</taxon>
        <taxon>Platyhelminthes</taxon>
        <taxon>Trematoda</taxon>
        <taxon>Digenea</taxon>
        <taxon>Plagiorchiida</taxon>
        <taxon>Echinostomata</taxon>
        <taxon>Echinostomatoidea</taxon>
        <taxon>Fasciolidae</taxon>
        <taxon>Fasciolopsis</taxon>
    </lineage>
</organism>
<evidence type="ECO:0000256" key="1">
    <source>
        <dbReference type="SAM" id="MobiDB-lite"/>
    </source>
</evidence>
<protein>
    <submittedName>
        <fullName evidence="2">Uncharacterized protein</fullName>
    </submittedName>
</protein>
<evidence type="ECO:0000313" key="3">
    <source>
        <dbReference type="Proteomes" id="UP000728185"/>
    </source>
</evidence>
<sequence length="135" mass="13949">MSTLRNKPSISPLVLSGTSSPNDASVAAGDSYFGSGSTDSACMVVDSTPVLRSSKSDELISVLTEATVLLRRCCPRSRLPVSSAEGILRFPLKHNCLGYGVGSSSNKNSSSSSSSSSSGTSSSSRSVRLPFSLIH</sequence>
<dbReference type="Proteomes" id="UP000728185">
    <property type="component" value="Unassembled WGS sequence"/>
</dbReference>